<evidence type="ECO:0000313" key="1">
    <source>
        <dbReference type="EMBL" id="KAK9533956.1"/>
    </source>
</evidence>
<comment type="caution">
    <text evidence="1">The sequence shown here is derived from an EMBL/GenBank/DDBJ whole genome shotgun (WGS) entry which is preliminary data.</text>
</comment>
<protein>
    <submittedName>
        <fullName evidence="1">Uncharacterized protein</fullName>
    </submittedName>
</protein>
<dbReference type="AlphaFoldDB" id="A0AAW1FHE4"/>
<name>A0AAW1FHE4_ZOAVI</name>
<organism evidence="1 2">
    <name type="scientific">Zoarces viviparus</name>
    <name type="common">Viviparous eelpout</name>
    <name type="synonym">Blennius viviparus</name>
    <dbReference type="NCBI Taxonomy" id="48416"/>
    <lineage>
        <taxon>Eukaryota</taxon>
        <taxon>Metazoa</taxon>
        <taxon>Chordata</taxon>
        <taxon>Craniata</taxon>
        <taxon>Vertebrata</taxon>
        <taxon>Euteleostomi</taxon>
        <taxon>Actinopterygii</taxon>
        <taxon>Neopterygii</taxon>
        <taxon>Teleostei</taxon>
        <taxon>Neoteleostei</taxon>
        <taxon>Acanthomorphata</taxon>
        <taxon>Eupercaria</taxon>
        <taxon>Perciformes</taxon>
        <taxon>Cottioidei</taxon>
        <taxon>Zoarcales</taxon>
        <taxon>Zoarcidae</taxon>
        <taxon>Zoarcinae</taxon>
        <taxon>Zoarces</taxon>
    </lineage>
</organism>
<keyword evidence="2" id="KW-1185">Reference proteome</keyword>
<accession>A0AAW1FHE4</accession>
<dbReference type="EMBL" id="JBCEZU010000067">
    <property type="protein sequence ID" value="KAK9533956.1"/>
    <property type="molecule type" value="Genomic_DNA"/>
</dbReference>
<reference evidence="1 2" key="1">
    <citation type="journal article" date="2024" name="Genome Biol. Evol.">
        <title>Chromosome-level genome assembly of the viviparous eelpout Zoarces viviparus.</title>
        <authorList>
            <person name="Fuhrmann N."/>
            <person name="Brasseur M.V."/>
            <person name="Bakowski C.E."/>
            <person name="Podsiadlowski L."/>
            <person name="Prost S."/>
            <person name="Krehenwinkel H."/>
            <person name="Mayer C."/>
        </authorList>
    </citation>
    <scope>NUCLEOTIDE SEQUENCE [LARGE SCALE GENOMIC DNA]</scope>
    <source>
        <strain evidence="1">NO-MEL_2022_Ind0_liver</strain>
    </source>
</reference>
<evidence type="ECO:0000313" key="2">
    <source>
        <dbReference type="Proteomes" id="UP001488805"/>
    </source>
</evidence>
<sequence>MGKLPYCATVPAGGGQAVPMVTANASSAPGRAPAALAGPVGIEVDGERGMPAHQHAEECPQCSQRLQGCCCVNIREG</sequence>
<proteinExistence type="predicted"/>
<gene>
    <name evidence="1" type="ORF">VZT92_009041</name>
</gene>
<dbReference type="Proteomes" id="UP001488805">
    <property type="component" value="Unassembled WGS sequence"/>
</dbReference>